<dbReference type="KEGG" id="asem:NNL22_10435"/>
<organism evidence="1 2">
    <name type="scientific">Alkalimarinus sediminis</name>
    <dbReference type="NCBI Taxonomy" id="1632866"/>
    <lineage>
        <taxon>Bacteria</taxon>
        <taxon>Pseudomonadati</taxon>
        <taxon>Pseudomonadota</taxon>
        <taxon>Gammaproteobacteria</taxon>
        <taxon>Alteromonadales</taxon>
        <taxon>Alteromonadaceae</taxon>
        <taxon>Alkalimarinus</taxon>
    </lineage>
</organism>
<evidence type="ECO:0000313" key="2">
    <source>
        <dbReference type="Proteomes" id="UP001164472"/>
    </source>
</evidence>
<dbReference type="Proteomes" id="UP001164472">
    <property type="component" value="Chromosome"/>
</dbReference>
<reference evidence="1" key="1">
    <citation type="submission" date="2022-07" db="EMBL/GenBank/DDBJ databases">
        <title>Alkalimarinus sp. nov., isolated from gut of a Alitta virens.</title>
        <authorList>
            <person name="Yang A.I."/>
            <person name="Shin N.-R."/>
        </authorList>
    </citation>
    <scope>NUCLEOTIDE SEQUENCE</scope>
    <source>
        <strain evidence="1">FA028</strain>
    </source>
</reference>
<proteinExistence type="predicted"/>
<dbReference type="AlphaFoldDB" id="A0A9E8HFV7"/>
<dbReference type="RefSeq" id="WP_251809606.1">
    <property type="nucleotide sequence ID" value="NZ_CP101527.1"/>
</dbReference>
<keyword evidence="2" id="KW-1185">Reference proteome</keyword>
<dbReference type="EMBL" id="CP101527">
    <property type="protein sequence ID" value="UZW73465.1"/>
    <property type="molecule type" value="Genomic_DNA"/>
</dbReference>
<gene>
    <name evidence="1" type="ORF">NNL22_10435</name>
</gene>
<sequence>MFTLNMTTFRSIRQHPTRFHIVYKALRLSALAGILTLLFGCGSGTEAVDAAGKTVNSFARNAVDANEEIAQNGTSNITACTGTDASAVTYCLVVEATDSMIASWQTEVFNLITPAKAYAFRGLTTVPARSIEIIQVDHNLNRISSEPIPSYTVTDNPALGTYSINFSQPPSARIDIIAKVTLDNGQVLLAPFIDSSIDENFNPIVVVNVVSDFLVKQLYGKLNSADALNSLLPCNGGTSNTGNNVDCTKQPFAKFSLWNALNELTQGYEIDIPADYTITQALELLDSTSDFKAHINTVLDEMLRTEEAFVGGTERTLDLSDPQNTFDNLSTQKEYNSTLFSLAFNQVDPDSAAKGASISTTVSSKFDEISGAINYPELTLNTSNFYVTLTGLVENFPIQRRSLSFSQANDLSLSAAVENGLSSAPSNTFLTSQGFYVAGKMPYQTITDRTATTAIGWQSDPYTQLIYTADADSSGPQAMLSSFVRNGGQYAITDNGDSTWTRNDKQEEQNIFAWSSYNQALESGSGSAIEQKINSKTFGAVGLSLKLSDTGDIYTTAGDIMHWSAVSPDTITETQPSAHYQSYLFSRAADQTLNVSAPSSSAVRANRQYQATPSLKSTSSGLQNIFRGRLTVTALGTLEPNQASSTPEGDMITVIQNELSKGQGMIQAVELRDTAPTADRSNLRYRLSGNSFGSDAGLNRLRNYNNSVITLNSQTTAVLSLNILESTHDINSQVVSKIAESSITNISGTYSVASNGEVQFTFPNVEGHDLTLTGFMSKHLDDSGNETAQAGNVLTLLLTHDYVVGGSQATLGLVQALKEQTLDVKIQ</sequence>
<protein>
    <submittedName>
        <fullName evidence="1">Uncharacterized protein</fullName>
    </submittedName>
</protein>
<accession>A0A9E8HFV7</accession>
<evidence type="ECO:0000313" key="1">
    <source>
        <dbReference type="EMBL" id="UZW73465.1"/>
    </source>
</evidence>
<name>A0A9E8HFV7_9ALTE</name>